<evidence type="ECO:0000256" key="1">
    <source>
        <dbReference type="ARBA" id="ARBA00001974"/>
    </source>
</evidence>
<protein>
    <submittedName>
        <fullName evidence="7">FAD-binding oxidoreductase</fullName>
    </submittedName>
</protein>
<evidence type="ECO:0000256" key="3">
    <source>
        <dbReference type="ARBA" id="ARBA00022827"/>
    </source>
</evidence>
<dbReference type="SUPFAM" id="SSF56176">
    <property type="entry name" value="FAD-binding/transporter-associated domain-like"/>
    <property type="match status" value="1"/>
</dbReference>
<name>A0ABN3JF76_9ACTN</name>
<dbReference type="InterPro" id="IPR004113">
    <property type="entry name" value="FAD-bd_oxidored_4_C"/>
</dbReference>
<feature type="domain" description="FAD-binding PCMH-type" evidence="6">
    <location>
        <begin position="18"/>
        <end position="198"/>
    </location>
</feature>
<keyword evidence="3" id="KW-0274">FAD</keyword>
<comment type="caution">
    <text evidence="7">The sequence shown here is derived from an EMBL/GenBank/DDBJ whole genome shotgun (WGS) entry which is preliminary data.</text>
</comment>
<organism evidence="7 8">
    <name type="scientific">Streptomyces macrosporus</name>
    <dbReference type="NCBI Taxonomy" id="44032"/>
    <lineage>
        <taxon>Bacteria</taxon>
        <taxon>Bacillati</taxon>
        <taxon>Actinomycetota</taxon>
        <taxon>Actinomycetes</taxon>
        <taxon>Kitasatosporales</taxon>
        <taxon>Streptomycetaceae</taxon>
        <taxon>Streptomyces</taxon>
    </lineage>
</organism>
<evidence type="ECO:0000259" key="6">
    <source>
        <dbReference type="PROSITE" id="PS51387"/>
    </source>
</evidence>
<keyword evidence="2" id="KW-0285">Flavoprotein</keyword>
<dbReference type="Pfam" id="PF01565">
    <property type="entry name" value="FAD_binding_4"/>
    <property type="match status" value="1"/>
</dbReference>
<dbReference type="Proteomes" id="UP001501638">
    <property type="component" value="Unassembled WGS sequence"/>
</dbReference>
<dbReference type="PANTHER" id="PTHR11748:SF103">
    <property type="entry name" value="GLYCOLATE OXIDASE SUBUNIT GLCE"/>
    <property type="match status" value="1"/>
</dbReference>
<gene>
    <name evidence="7" type="ORF">GCM10010405_09020</name>
</gene>
<evidence type="ECO:0000256" key="4">
    <source>
        <dbReference type="ARBA" id="ARBA00023002"/>
    </source>
</evidence>
<evidence type="ECO:0000256" key="2">
    <source>
        <dbReference type="ARBA" id="ARBA00022630"/>
    </source>
</evidence>
<dbReference type="InterPro" id="IPR016164">
    <property type="entry name" value="FAD-linked_Oxase-like_C"/>
</dbReference>
<comment type="cofactor">
    <cofactor evidence="1">
        <name>FAD</name>
        <dbReference type="ChEBI" id="CHEBI:57692"/>
    </cofactor>
</comment>
<dbReference type="InterPro" id="IPR016166">
    <property type="entry name" value="FAD-bd_PCMH"/>
</dbReference>
<sequence length="412" mass="42643">MADDSSAAVRPGASPAPRSGGVRSVVRPESLAEAVDAVRAAAAADRALLFTGAGSALSWGAPPRRTDVVLETTGLNRVLDHAAADLTVRVQAGMSLEELQRLLAPSRQWLPFDPPAASSGATLGGLLACADAGPRQPAFGSLRDLVIGATLVLADGSVVRTGGRVIKNVAGYDLAKLFAGSLGAFGLVAELTLRVHPRPRATATLAVPVAGPEGALTAARAALRSPLEPVAAEWDGAHRLLLRFHGTPGGVEARLRLAAAVPELAGARPIGDEAEQADVWAAQARLVNGDEGDTVLRAGVRPAHLPDLVRSLEECARRDGVEATACGSVAIGVLTVRLRGGDAASHAACLTDWRRTVHALGGTVTLRRRREGVDALADAWGPAPSALPVLRALKRRFDPADRCAPGRFAPWF</sequence>
<dbReference type="SUPFAM" id="SSF55103">
    <property type="entry name" value="FAD-linked oxidases, C-terminal domain"/>
    <property type="match status" value="1"/>
</dbReference>
<dbReference type="RefSeq" id="WP_344320751.1">
    <property type="nucleotide sequence ID" value="NZ_BAAASZ010000007.1"/>
</dbReference>
<dbReference type="PANTHER" id="PTHR11748">
    <property type="entry name" value="D-LACTATE DEHYDROGENASE"/>
    <property type="match status" value="1"/>
</dbReference>
<accession>A0ABN3JF76</accession>
<dbReference type="InterPro" id="IPR006094">
    <property type="entry name" value="Oxid_FAD_bind_N"/>
</dbReference>
<feature type="region of interest" description="Disordered" evidence="5">
    <location>
        <begin position="1"/>
        <end position="24"/>
    </location>
</feature>
<proteinExistence type="predicted"/>
<evidence type="ECO:0000313" key="7">
    <source>
        <dbReference type="EMBL" id="GAA2428577.1"/>
    </source>
</evidence>
<dbReference type="Pfam" id="PF02913">
    <property type="entry name" value="FAD-oxidase_C"/>
    <property type="match status" value="1"/>
</dbReference>
<dbReference type="InterPro" id="IPR036318">
    <property type="entry name" value="FAD-bd_PCMH-like_sf"/>
</dbReference>
<dbReference type="Gene3D" id="3.30.465.10">
    <property type="match status" value="1"/>
</dbReference>
<evidence type="ECO:0000256" key="5">
    <source>
        <dbReference type="SAM" id="MobiDB-lite"/>
    </source>
</evidence>
<reference evidence="7 8" key="1">
    <citation type="journal article" date="2019" name="Int. J. Syst. Evol. Microbiol.">
        <title>The Global Catalogue of Microorganisms (GCM) 10K type strain sequencing project: providing services to taxonomists for standard genome sequencing and annotation.</title>
        <authorList>
            <consortium name="The Broad Institute Genomics Platform"/>
            <consortium name="The Broad Institute Genome Sequencing Center for Infectious Disease"/>
            <person name="Wu L."/>
            <person name="Ma J."/>
        </authorList>
    </citation>
    <scope>NUCLEOTIDE SEQUENCE [LARGE SCALE GENOMIC DNA]</scope>
    <source>
        <strain evidence="7 8">JCM 6305</strain>
    </source>
</reference>
<keyword evidence="4" id="KW-0560">Oxidoreductase</keyword>
<dbReference type="InterPro" id="IPR016169">
    <property type="entry name" value="FAD-bd_PCMH_sub2"/>
</dbReference>
<evidence type="ECO:0000313" key="8">
    <source>
        <dbReference type="Proteomes" id="UP001501638"/>
    </source>
</evidence>
<dbReference type="EMBL" id="BAAASZ010000007">
    <property type="protein sequence ID" value="GAA2428577.1"/>
    <property type="molecule type" value="Genomic_DNA"/>
</dbReference>
<keyword evidence="8" id="KW-1185">Reference proteome</keyword>
<dbReference type="PROSITE" id="PS51387">
    <property type="entry name" value="FAD_PCMH"/>
    <property type="match status" value="1"/>
</dbReference>